<evidence type="ECO:0000256" key="6">
    <source>
        <dbReference type="SAM" id="MobiDB-lite"/>
    </source>
</evidence>
<evidence type="ECO:0000256" key="1">
    <source>
        <dbReference type="ARBA" id="ARBA00004141"/>
    </source>
</evidence>
<keyword evidence="9" id="KW-1185">Reference proteome</keyword>
<dbReference type="PANTHER" id="PTHR10778:SF8">
    <property type="entry name" value="ADENOSINE 3'-PHOSPHO 5'-PHOSPHOSULFATE TRANSPORTER 2"/>
    <property type="match status" value="1"/>
</dbReference>
<evidence type="ECO:0000256" key="5">
    <source>
        <dbReference type="ARBA" id="ARBA00023136"/>
    </source>
</evidence>
<feature type="transmembrane region" description="Helical" evidence="7">
    <location>
        <begin position="276"/>
        <end position="301"/>
    </location>
</feature>
<comment type="subcellular location">
    <subcellularLocation>
        <location evidence="1">Membrane</location>
        <topology evidence="1">Multi-pass membrane protein</topology>
    </subcellularLocation>
</comment>
<feature type="transmembrane region" description="Helical" evidence="7">
    <location>
        <begin position="140"/>
        <end position="159"/>
    </location>
</feature>
<keyword evidence="3 7" id="KW-0812">Transmembrane</keyword>
<dbReference type="Proteomes" id="UP000693970">
    <property type="component" value="Unassembled WGS sequence"/>
</dbReference>
<feature type="region of interest" description="Disordered" evidence="6">
    <location>
        <begin position="22"/>
        <end position="57"/>
    </location>
</feature>
<evidence type="ECO:0000256" key="4">
    <source>
        <dbReference type="ARBA" id="ARBA00022989"/>
    </source>
</evidence>
<dbReference type="OrthoDB" id="1601at2759"/>
<evidence type="ECO:0000313" key="9">
    <source>
        <dbReference type="Proteomes" id="UP000693970"/>
    </source>
</evidence>
<dbReference type="GO" id="GO:0005789">
    <property type="term" value="C:endoplasmic reticulum membrane"/>
    <property type="evidence" value="ECO:0007669"/>
    <property type="project" value="TreeGrafter"/>
</dbReference>
<keyword evidence="4 7" id="KW-1133">Transmembrane helix</keyword>
<evidence type="ECO:0000256" key="3">
    <source>
        <dbReference type="ARBA" id="ARBA00022692"/>
    </source>
</evidence>
<dbReference type="EMBL" id="JAGRRH010000002">
    <property type="protein sequence ID" value="KAG7373174.1"/>
    <property type="molecule type" value="Genomic_DNA"/>
</dbReference>
<accession>A0A9K3M327</accession>
<feature type="compositionally biased region" description="Polar residues" evidence="6">
    <location>
        <begin position="27"/>
        <end position="42"/>
    </location>
</feature>
<evidence type="ECO:0000256" key="7">
    <source>
        <dbReference type="SAM" id="Phobius"/>
    </source>
</evidence>
<dbReference type="AlphaFoldDB" id="A0A9K3M327"/>
<feature type="transmembrane region" description="Helical" evidence="7">
    <location>
        <begin position="341"/>
        <end position="360"/>
    </location>
</feature>
<organism evidence="8 9">
    <name type="scientific">Nitzschia inconspicua</name>
    <dbReference type="NCBI Taxonomy" id="303405"/>
    <lineage>
        <taxon>Eukaryota</taxon>
        <taxon>Sar</taxon>
        <taxon>Stramenopiles</taxon>
        <taxon>Ochrophyta</taxon>
        <taxon>Bacillariophyta</taxon>
        <taxon>Bacillariophyceae</taxon>
        <taxon>Bacillariophycidae</taxon>
        <taxon>Bacillariales</taxon>
        <taxon>Bacillariaceae</taxon>
        <taxon>Nitzschia</taxon>
    </lineage>
</organism>
<name>A0A9K3M327_9STRA</name>
<feature type="transmembrane region" description="Helical" evidence="7">
    <location>
        <begin position="102"/>
        <end position="120"/>
    </location>
</feature>
<sequence length="428" mass="47069">MADSSVLSPMAMAAAESAASISPLSDPHNSNGNKIMSSSPVSPTHHHNHNASNNNNANNKDNWLDRLSSPVQFLLLASGVFFFFGIHNYLQEAIMNVEGFHFGVMLGYLEVLGVTVCSFFERKFIAKETKRVAPLSAYPLLTFCLMSSSSLSNLALNYINFPTKVVFRSCKLIPTMIVASIVNRKVFSSIEYVCAFCVCLGLVLFAAADWNLTPTFHPIGLVLVSLSVCADAVLPNAQERLFRLGASRMEVTFFTNIFTLIAMTITTLLSGDLLGLLAFAQTNTLLCHYILIYTFVAYIAISVHMNVVRRFGGVAAVLLATGRKGMTLVLSFIFFPKAFSWYYVMGAILVLGGLLVSSLAKVNSKKKQQRQPNHCEDTGPLLAKDNNRNYPSKPFDIEHTDHNHCIDPETPKQASNSGLFSRGHPHQQ</sequence>
<dbReference type="InterPro" id="IPR013657">
    <property type="entry name" value="SCL35B1-4/HUT1"/>
</dbReference>
<dbReference type="GO" id="GO:0000139">
    <property type="term" value="C:Golgi membrane"/>
    <property type="evidence" value="ECO:0007669"/>
    <property type="project" value="TreeGrafter"/>
</dbReference>
<dbReference type="Pfam" id="PF08449">
    <property type="entry name" value="UAA"/>
    <property type="match status" value="1"/>
</dbReference>
<feature type="region of interest" description="Disordered" evidence="6">
    <location>
        <begin position="366"/>
        <end position="428"/>
    </location>
</feature>
<evidence type="ECO:0000313" key="8">
    <source>
        <dbReference type="EMBL" id="KAG7373174.1"/>
    </source>
</evidence>
<reference evidence="8" key="2">
    <citation type="submission" date="2021-04" db="EMBL/GenBank/DDBJ databases">
        <authorList>
            <person name="Podell S."/>
        </authorList>
    </citation>
    <scope>NUCLEOTIDE SEQUENCE</scope>
    <source>
        <strain evidence="8">Hildebrandi</strain>
    </source>
</reference>
<evidence type="ECO:0000256" key="2">
    <source>
        <dbReference type="ARBA" id="ARBA00022448"/>
    </source>
</evidence>
<proteinExistence type="predicted"/>
<dbReference type="PANTHER" id="PTHR10778">
    <property type="entry name" value="SOLUTE CARRIER FAMILY 35 MEMBER B"/>
    <property type="match status" value="1"/>
</dbReference>
<feature type="transmembrane region" description="Helical" evidence="7">
    <location>
        <begin position="190"/>
        <end position="210"/>
    </location>
</feature>
<protein>
    <submittedName>
        <fullName evidence="8">UAA transporter family protein</fullName>
    </submittedName>
</protein>
<dbReference type="GO" id="GO:0046964">
    <property type="term" value="F:3'-phosphoadenosine 5'-phosphosulfate transmembrane transporter activity"/>
    <property type="evidence" value="ECO:0007669"/>
    <property type="project" value="TreeGrafter"/>
</dbReference>
<keyword evidence="5 7" id="KW-0472">Membrane</keyword>
<keyword evidence="2" id="KW-0813">Transport</keyword>
<feature type="compositionally biased region" description="Basic and acidic residues" evidence="6">
    <location>
        <begin position="395"/>
        <end position="410"/>
    </location>
</feature>
<gene>
    <name evidence="8" type="ORF">IV203_033898</name>
</gene>
<feature type="transmembrane region" description="Helical" evidence="7">
    <location>
        <begin position="73"/>
        <end position="90"/>
    </location>
</feature>
<reference evidence="8" key="1">
    <citation type="journal article" date="2021" name="Sci. Rep.">
        <title>Diploid genomic architecture of Nitzschia inconspicua, an elite biomass production diatom.</title>
        <authorList>
            <person name="Oliver A."/>
            <person name="Podell S."/>
            <person name="Pinowska A."/>
            <person name="Traller J.C."/>
            <person name="Smith S.R."/>
            <person name="McClure R."/>
            <person name="Beliaev A."/>
            <person name="Bohutskyi P."/>
            <person name="Hill E.A."/>
            <person name="Rabines A."/>
            <person name="Zheng H."/>
            <person name="Allen L.Z."/>
            <person name="Kuo A."/>
            <person name="Grigoriev I.V."/>
            <person name="Allen A.E."/>
            <person name="Hazlebeck D."/>
            <person name="Allen E.E."/>
        </authorList>
    </citation>
    <scope>NUCLEOTIDE SEQUENCE</scope>
    <source>
        <strain evidence="8">Hildebrandi</strain>
    </source>
</reference>
<comment type="caution">
    <text evidence="8">The sequence shown here is derived from an EMBL/GenBank/DDBJ whole genome shotgun (WGS) entry which is preliminary data.</text>
</comment>
<feature type="transmembrane region" description="Helical" evidence="7">
    <location>
        <begin position="249"/>
        <end position="270"/>
    </location>
</feature>